<evidence type="ECO:0000313" key="2">
    <source>
        <dbReference type="Proteomes" id="UP001320831"/>
    </source>
</evidence>
<dbReference type="InterPro" id="IPR010626">
    <property type="entry name" value="DUF1217"/>
</dbReference>
<comment type="caution">
    <text evidence="1">The sequence shown here is derived from an EMBL/GenBank/DDBJ whole genome shotgun (WGS) entry which is preliminary data.</text>
</comment>
<evidence type="ECO:0000313" key="1">
    <source>
        <dbReference type="EMBL" id="MCT7377584.1"/>
    </source>
</evidence>
<dbReference type="SUPFAM" id="SSF158837">
    <property type="entry name" value="AGR C 984p-like"/>
    <property type="match status" value="1"/>
</dbReference>
<dbReference type="Gene3D" id="1.10.3700.10">
    <property type="entry name" value="AGR C 984p-like"/>
    <property type="match status" value="1"/>
</dbReference>
<gene>
    <name evidence="1" type="ORF">N5A92_21425</name>
</gene>
<reference evidence="1 2" key="1">
    <citation type="submission" date="2022-09" db="EMBL/GenBank/DDBJ databases">
        <title>Chelativorans salina sp. nov., a novel slightly halophilic bacterium isolated from a saline lake sediment enrichment.</title>
        <authorList>
            <person name="Gao L."/>
            <person name="Fang B.-Z."/>
            <person name="Li W.-J."/>
        </authorList>
    </citation>
    <scope>NUCLEOTIDE SEQUENCE [LARGE SCALE GENOMIC DNA]</scope>
    <source>
        <strain evidence="1 2">EGI FJ00035</strain>
    </source>
</reference>
<sequence>MINTYTSYQLITRDMAQSISRIEAQPIVSRETEYYRANIENVKSIEEFVADDRLFRYAMKAHGLDDMAYAKALMVKALEEGIDDKDSFANKLTDKRYKDFVKTFNFARYGAETTSFYSPTTGTVDKYLRQSLEEDAGKQNEGVRLALYFERKAGSLKSFYEVLADPAMSQVVRTALGFPDQLAQADIDKQVEMFKARIDLADFQDPEKLDNFLKRFTALWEVENPSNNAQSSIAALFTQPAEFGISTDVLLTIAQMRK</sequence>
<dbReference type="InterPro" id="IPR023157">
    <property type="entry name" value="AGR-C-984p-like_sf"/>
</dbReference>
<accession>A0ABT2LWK8</accession>
<dbReference type="RefSeq" id="WP_260906164.1">
    <property type="nucleotide sequence ID" value="NZ_JAOCZP010000008.1"/>
</dbReference>
<dbReference type="Proteomes" id="UP001320831">
    <property type="component" value="Unassembled WGS sequence"/>
</dbReference>
<protein>
    <submittedName>
        <fullName evidence="1">DUF1217 domain-containing protein</fullName>
    </submittedName>
</protein>
<dbReference type="Pfam" id="PF06748">
    <property type="entry name" value="DUF1217"/>
    <property type="match status" value="1"/>
</dbReference>
<organism evidence="1 2">
    <name type="scientific">Chelativorans salis</name>
    <dbReference type="NCBI Taxonomy" id="2978478"/>
    <lineage>
        <taxon>Bacteria</taxon>
        <taxon>Pseudomonadati</taxon>
        <taxon>Pseudomonadota</taxon>
        <taxon>Alphaproteobacteria</taxon>
        <taxon>Hyphomicrobiales</taxon>
        <taxon>Phyllobacteriaceae</taxon>
        <taxon>Chelativorans</taxon>
    </lineage>
</organism>
<name>A0ABT2LWK8_9HYPH</name>
<proteinExistence type="predicted"/>
<keyword evidence="2" id="KW-1185">Reference proteome</keyword>
<dbReference type="EMBL" id="JAOCZP010000008">
    <property type="protein sequence ID" value="MCT7377584.1"/>
    <property type="molecule type" value="Genomic_DNA"/>
</dbReference>